<sequence length="426" mass="46038">MKVDVVLQTPQLRPKPLSLNFEVSPADQPMFDAARNTSNSSKVEVSRTSPIAVPTSAKQAGPGSHSTPPGGAPFMVGTVPDSPAPLLEASVQESIISQARPRPISVPTNQSLHTTAMVDSLPTPMPGTNMPLEDLQSPVIVLSHHPETVVTQHPSRDYFGCPLDKSGDELQRIDSVIETSDQQRTGLYIPGLAGEEDSPQASNIQPDAISGRLQPVRTNETPLPDPENDPFSLDPELPKSLEDKCVFAYLALEEAGDKQGRLQRRQSKWGRHTGLYDGSGYDFGDLTPSTTHDISLSASSDTSVACGCALEVTSSDCDQAPETRLPTTQSKQDRYAAPNSDDSEPAEHNQLQTGQPPFVDEKEALQEIILAYCSPLFCQGDSKERALEFRESLSEEDTEADLDGIKAKAREEIALSLRIMNRSLGG</sequence>
<proteinExistence type="predicted"/>
<gene>
    <name evidence="2" type="ORF">K469DRAFT_720047</name>
</gene>
<reference evidence="2" key="1">
    <citation type="journal article" date="2020" name="Stud. Mycol.">
        <title>101 Dothideomycetes genomes: a test case for predicting lifestyles and emergence of pathogens.</title>
        <authorList>
            <person name="Haridas S."/>
            <person name="Albert R."/>
            <person name="Binder M."/>
            <person name="Bloem J."/>
            <person name="Labutti K."/>
            <person name="Salamov A."/>
            <person name="Andreopoulos B."/>
            <person name="Baker S."/>
            <person name="Barry K."/>
            <person name="Bills G."/>
            <person name="Bluhm B."/>
            <person name="Cannon C."/>
            <person name="Castanera R."/>
            <person name="Culley D."/>
            <person name="Daum C."/>
            <person name="Ezra D."/>
            <person name="Gonzalez J."/>
            <person name="Henrissat B."/>
            <person name="Kuo A."/>
            <person name="Liang C."/>
            <person name="Lipzen A."/>
            <person name="Lutzoni F."/>
            <person name="Magnuson J."/>
            <person name="Mondo S."/>
            <person name="Nolan M."/>
            <person name="Ohm R."/>
            <person name="Pangilinan J."/>
            <person name="Park H.-J."/>
            <person name="Ramirez L."/>
            <person name="Alfaro M."/>
            <person name="Sun H."/>
            <person name="Tritt A."/>
            <person name="Yoshinaga Y."/>
            <person name="Zwiers L.-H."/>
            <person name="Turgeon B."/>
            <person name="Goodwin S."/>
            <person name="Spatafora J."/>
            <person name="Crous P."/>
            <person name="Grigoriev I."/>
        </authorList>
    </citation>
    <scope>NUCLEOTIDE SEQUENCE</scope>
    <source>
        <strain evidence="2">CBS 207.26</strain>
    </source>
</reference>
<protein>
    <submittedName>
        <fullName evidence="2">Uncharacterized protein</fullName>
    </submittedName>
</protein>
<accession>A0A6A6EJG5</accession>
<organism evidence="2 3">
    <name type="scientific">Zopfia rhizophila CBS 207.26</name>
    <dbReference type="NCBI Taxonomy" id="1314779"/>
    <lineage>
        <taxon>Eukaryota</taxon>
        <taxon>Fungi</taxon>
        <taxon>Dikarya</taxon>
        <taxon>Ascomycota</taxon>
        <taxon>Pezizomycotina</taxon>
        <taxon>Dothideomycetes</taxon>
        <taxon>Dothideomycetes incertae sedis</taxon>
        <taxon>Zopfiaceae</taxon>
        <taxon>Zopfia</taxon>
    </lineage>
</organism>
<keyword evidence="3" id="KW-1185">Reference proteome</keyword>
<evidence type="ECO:0000256" key="1">
    <source>
        <dbReference type="SAM" id="MobiDB-lite"/>
    </source>
</evidence>
<dbReference type="EMBL" id="ML994617">
    <property type="protein sequence ID" value="KAF2191072.1"/>
    <property type="molecule type" value="Genomic_DNA"/>
</dbReference>
<feature type="region of interest" description="Disordered" evidence="1">
    <location>
        <begin position="317"/>
        <end position="355"/>
    </location>
</feature>
<dbReference type="AlphaFoldDB" id="A0A6A6EJG5"/>
<name>A0A6A6EJG5_9PEZI</name>
<dbReference type="OrthoDB" id="3795553at2759"/>
<feature type="region of interest" description="Disordered" evidence="1">
    <location>
        <begin position="30"/>
        <end position="69"/>
    </location>
</feature>
<evidence type="ECO:0000313" key="3">
    <source>
        <dbReference type="Proteomes" id="UP000800200"/>
    </source>
</evidence>
<dbReference type="Proteomes" id="UP000800200">
    <property type="component" value="Unassembled WGS sequence"/>
</dbReference>
<evidence type="ECO:0000313" key="2">
    <source>
        <dbReference type="EMBL" id="KAF2191072.1"/>
    </source>
</evidence>
<feature type="region of interest" description="Disordered" evidence="1">
    <location>
        <begin position="190"/>
        <end position="230"/>
    </location>
</feature>
<feature type="compositionally biased region" description="Polar residues" evidence="1">
    <location>
        <begin position="35"/>
        <end position="49"/>
    </location>
</feature>